<sequence length="192" mass="20307">MTIRIRTATAADAGSLAELAAATFPLACPPHTTAEAIADFIATHLSRGTFDAYLADRARVLLIAEQQQEQDREQPATDAASGSLAVGYTMLVFGEPTDADVAAAIGIRPTVELSKFYTLASIHGTGVSGPLMAATLAAAGERGAAGAWLGVNEENARAIRFYEKNGFAQVGTKHFLVGDRYEDDLVLERRLP</sequence>
<protein>
    <submittedName>
        <fullName evidence="4">N-acetyltransferase</fullName>
    </submittedName>
</protein>
<dbReference type="PANTHER" id="PTHR43877">
    <property type="entry name" value="AMINOALKYLPHOSPHONATE N-ACETYLTRANSFERASE-RELATED-RELATED"/>
    <property type="match status" value="1"/>
</dbReference>
<organism evidence="4 5">
    <name type="scientific">Orlajensenia leifsoniae</name>
    <dbReference type="NCBI Taxonomy" id="2561933"/>
    <lineage>
        <taxon>Bacteria</taxon>
        <taxon>Bacillati</taxon>
        <taxon>Actinomycetota</taxon>
        <taxon>Actinomycetes</taxon>
        <taxon>Micrococcales</taxon>
        <taxon>Microbacteriaceae</taxon>
        <taxon>Orlajensenia</taxon>
    </lineage>
</organism>
<dbReference type="Gene3D" id="3.40.630.30">
    <property type="match status" value="1"/>
</dbReference>
<dbReference type="AlphaFoldDB" id="A0A4Y9QZT8"/>
<evidence type="ECO:0000313" key="5">
    <source>
        <dbReference type="Proteomes" id="UP000298127"/>
    </source>
</evidence>
<dbReference type="InterPro" id="IPR050832">
    <property type="entry name" value="Bact_Acetyltransf"/>
</dbReference>
<accession>A0A4Y9QZT8</accession>
<evidence type="ECO:0000313" key="4">
    <source>
        <dbReference type="EMBL" id="TFV96676.1"/>
    </source>
</evidence>
<dbReference type="Pfam" id="PF00583">
    <property type="entry name" value="Acetyltransf_1"/>
    <property type="match status" value="1"/>
</dbReference>
<evidence type="ECO:0000256" key="1">
    <source>
        <dbReference type="ARBA" id="ARBA00022679"/>
    </source>
</evidence>
<dbReference type="InterPro" id="IPR000182">
    <property type="entry name" value="GNAT_dom"/>
</dbReference>
<dbReference type="InterPro" id="IPR016181">
    <property type="entry name" value="Acyl_CoA_acyltransferase"/>
</dbReference>
<dbReference type="Proteomes" id="UP000298127">
    <property type="component" value="Unassembled WGS sequence"/>
</dbReference>
<keyword evidence="5" id="KW-1185">Reference proteome</keyword>
<evidence type="ECO:0000256" key="2">
    <source>
        <dbReference type="ARBA" id="ARBA00023315"/>
    </source>
</evidence>
<dbReference type="GO" id="GO:0016747">
    <property type="term" value="F:acyltransferase activity, transferring groups other than amino-acyl groups"/>
    <property type="evidence" value="ECO:0007669"/>
    <property type="project" value="InterPro"/>
</dbReference>
<dbReference type="SUPFAM" id="SSF55729">
    <property type="entry name" value="Acyl-CoA N-acyltransferases (Nat)"/>
    <property type="match status" value="1"/>
</dbReference>
<gene>
    <name evidence="4" type="ORF">E4M00_11350</name>
</gene>
<proteinExistence type="predicted"/>
<keyword evidence="2" id="KW-0012">Acyltransferase</keyword>
<keyword evidence="1 4" id="KW-0808">Transferase</keyword>
<name>A0A4Y9QZT8_9MICO</name>
<feature type="domain" description="N-acetyltransferase" evidence="3">
    <location>
        <begin position="3"/>
        <end position="192"/>
    </location>
</feature>
<comment type="caution">
    <text evidence="4">The sequence shown here is derived from an EMBL/GenBank/DDBJ whole genome shotgun (WGS) entry which is preliminary data.</text>
</comment>
<dbReference type="EMBL" id="SPQZ01000004">
    <property type="protein sequence ID" value="TFV96676.1"/>
    <property type="molecule type" value="Genomic_DNA"/>
</dbReference>
<evidence type="ECO:0000259" key="3">
    <source>
        <dbReference type="PROSITE" id="PS51186"/>
    </source>
</evidence>
<dbReference type="PROSITE" id="PS51186">
    <property type="entry name" value="GNAT"/>
    <property type="match status" value="1"/>
</dbReference>
<reference evidence="4 5" key="1">
    <citation type="journal article" date="2018" name="J. Microbiol.">
        <title>Leifsonia flava sp. nov., a novel actinobacterium isolated from the rhizosphere of Aquilegia viridiflora.</title>
        <authorList>
            <person name="Cai Y."/>
            <person name="Tao W.Z."/>
            <person name="Ma Y.J."/>
            <person name="Cheng J."/>
            <person name="Zhang M.Y."/>
            <person name="Zhang Y.X."/>
        </authorList>
    </citation>
    <scope>NUCLEOTIDE SEQUENCE [LARGE SCALE GENOMIC DNA]</scope>
    <source>
        <strain evidence="4 5">SYP-B2174</strain>
    </source>
</reference>